<sequence>MSLSDEIDKWLELQGTCINSLQKSNLRQKVKEFIKELKEEDEGTSLIDRR</sequence>
<comment type="caution">
    <text evidence="1">The sequence shown here is derived from an EMBL/GenBank/DDBJ whole genome shotgun (WGS) entry which is preliminary data.</text>
</comment>
<dbReference type="AlphaFoldDB" id="A0A0F8XPR1"/>
<dbReference type="EMBL" id="LAZR01057938">
    <property type="protein sequence ID" value="KKK70982.1"/>
    <property type="molecule type" value="Genomic_DNA"/>
</dbReference>
<proteinExistence type="predicted"/>
<accession>A0A0F8XPR1</accession>
<protein>
    <submittedName>
        <fullName evidence="1">Uncharacterized protein</fullName>
    </submittedName>
</protein>
<gene>
    <name evidence="1" type="ORF">LCGC14_2918520</name>
</gene>
<organism evidence="1">
    <name type="scientific">marine sediment metagenome</name>
    <dbReference type="NCBI Taxonomy" id="412755"/>
    <lineage>
        <taxon>unclassified sequences</taxon>
        <taxon>metagenomes</taxon>
        <taxon>ecological metagenomes</taxon>
    </lineage>
</organism>
<evidence type="ECO:0000313" key="1">
    <source>
        <dbReference type="EMBL" id="KKK70982.1"/>
    </source>
</evidence>
<name>A0A0F8XPR1_9ZZZZ</name>
<reference evidence="1" key="1">
    <citation type="journal article" date="2015" name="Nature">
        <title>Complex archaea that bridge the gap between prokaryotes and eukaryotes.</title>
        <authorList>
            <person name="Spang A."/>
            <person name="Saw J.H."/>
            <person name="Jorgensen S.L."/>
            <person name="Zaremba-Niedzwiedzka K."/>
            <person name="Martijn J."/>
            <person name="Lind A.E."/>
            <person name="van Eijk R."/>
            <person name="Schleper C."/>
            <person name="Guy L."/>
            <person name="Ettema T.J."/>
        </authorList>
    </citation>
    <scope>NUCLEOTIDE SEQUENCE</scope>
</reference>